<evidence type="ECO:0000256" key="6">
    <source>
        <dbReference type="ARBA" id="ARBA00025010"/>
    </source>
</evidence>
<feature type="region of interest" description="Disordered" evidence="8">
    <location>
        <begin position="379"/>
        <end position="399"/>
    </location>
</feature>
<keyword evidence="3 7" id="KW-0813">Transport</keyword>
<reference evidence="10" key="1">
    <citation type="submission" date="2023-05" db="EMBL/GenBank/DDBJ databases">
        <title>High-quality long-read genome of Scophthalmus maximus.</title>
        <authorList>
            <person name="Lien S."/>
            <person name="Martinez P."/>
        </authorList>
    </citation>
    <scope>NUCLEOTIDE SEQUENCE [LARGE SCALE GENOMIC DNA]</scope>
</reference>
<accession>A0A8D2ZFA2</accession>
<evidence type="ECO:0000256" key="3">
    <source>
        <dbReference type="ARBA" id="ARBA00022448"/>
    </source>
</evidence>
<evidence type="ECO:0000256" key="4">
    <source>
        <dbReference type="ARBA" id="ARBA00022753"/>
    </source>
</evidence>
<comment type="subcellular location">
    <subcellularLocation>
        <location evidence="1">Late endosome membrane</location>
        <topology evidence="1">Peripheral membrane protein</topology>
    </subcellularLocation>
</comment>
<gene>
    <name evidence="10" type="primary">vps37a</name>
</gene>
<comment type="function">
    <text evidence="6">Component of the ESCRT-I complex, a regulator of vesicular trafficking process. Required for the sorting of endocytic ubiquitinated cargos into multivesicular bodies. May be involved in cell growth and differentiation.</text>
</comment>
<dbReference type="GO" id="GO:0006612">
    <property type="term" value="P:protein targeting to membrane"/>
    <property type="evidence" value="ECO:0007669"/>
    <property type="project" value="TreeGrafter"/>
</dbReference>
<keyword evidence="4" id="KW-0967">Endosome</keyword>
<dbReference type="GO" id="GO:0031902">
    <property type="term" value="C:late endosome membrane"/>
    <property type="evidence" value="ECO:0007669"/>
    <property type="project" value="UniProtKB-SubCell"/>
</dbReference>
<evidence type="ECO:0000259" key="9">
    <source>
        <dbReference type="PROSITE" id="PS51314"/>
    </source>
</evidence>
<dbReference type="Gene3D" id="1.10.287.660">
    <property type="entry name" value="Helix hairpin bin"/>
    <property type="match status" value="1"/>
</dbReference>
<evidence type="ECO:0000256" key="2">
    <source>
        <dbReference type="ARBA" id="ARBA00007617"/>
    </source>
</evidence>
<dbReference type="Pfam" id="PF07200">
    <property type="entry name" value="Mod_r"/>
    <property type="match status" value="1"/>
</dbReference>
<dbReference type="GO" id="GO:0000813">
    <property type="term" value="C:ESCRT I complex"/>
    <property type="evidence" value="ECO:0007669"/>
    <property type="project" value="TreeGrafter"/>
</dbReference>
<organism evidence="10 11">
    <name type="scientific">Scophthalmus maximus</name>
    <name type="common">Turbot</name>
    <name type="synonym">Psetta maxima</name>
    <dbReference type="NCBI Taxonomy" id="52904"/>
    <lineage>
        <taxon>Eukaryota</taxon>
        <taxon>Metazoa</taxon>
        <taxon>Chordata</taxon>
        <taxon>Craniata</taxon>
        <taxon>Vertebrata</taxon>
        <taxon>Euteleostomi</taxon>
        <taxon>Actinopterygii</taxon>
        <taxon>Neopterygii</taxon>
        <taxon>Teleostei</taxon>
        <taxon>Neoteleostei</taxon>
        <taxon>Acanthomorphata</taxon>
        <taxon>Carangaria</taxon>
        <taxon>Pleuronectiformes</taxon>
        <taxon>Pleuronectoidei</taxon>
        <taxon>Scophthalmidae</taxon>
        <taxon>Scophthalmus</taxon>
    </lineage>
</organism>
<evidence type="ECO:0000313" key="10">
    <source>
        <dbReference type="Ensembl" id="ENSSMAP00000001284.2"/>
    </source>
</evidence>
<dbReference type="InterPro" id="IPR016135">
    <property type="entry name" value="UBQ-conjugating_enzyme/RWD"/>
</dbReference>
<evidence type="ECO:0000256" key="5">
    <source>
        <dbReference type="ARBA" id="ARBA00022927"/>
    </source>
</evidence>
<protein>
    <recommendedName>
        <fullName evidence="9">VPS37 C-terminal domain-containing protein</fullName>
    </recommendedName>
</protein>
<sequence length="399" mass="44853">MCRRASAVADWHASTQLAAWLSSAASGGRASPELHDYIVQIPVFLFPDSLAEIQKDVEYRIPFTVNNSTINVNILLPPQFPQEKPVVSVYPPVGHHLVDGNNGTMITSPLITNFGMHSDLGKVIQSLLDEFWKSPPALMSTGSRWLSIALPLTPLRLSTMVLVTWVPVRRHLLVRAQFPLRLLTRGVDGAHGPPRAPAPYGLLSDLPLPVPTGDSQAGLNGHMYKMPEIPESFPELCDMNLTHLSDMSENEDLLLEFFVSLPQLKQVTDDKEELVTSIVDMAKKNLQMEPQLEGKRQEMLYKYEQLTHMKSAFETKMQRQHELSESCSLNTLQARLKVAAHQAEEESEETAENFLEGRTDIDEFLTSFMEKRTLCHSRRAKEEKLQQSINTHGPFPTSH</sequence>
<dbReference type="SUPFAM" id="SSF54495">
    <property type="entry name" value="UBC-like"/>
    <property type="match status" value="1"/>
</dbReference>
<dbReference type="Ensembl" id="ENSSMAT00000001309.2">
    <property type="protein sequence ID" value="ENSSMAP00000001284.2"/>
    <property type="gene ID" value="ENSSMAG00000000818.2"/>
</dbReference>
<evidence type="ECO:0000313" key="11">
    <source>
        <dbReference type="Proteomes" id="UP000694558"/>
    </source>
</evidence>
<dbReference type="PROSITE" id="PS51314">
    <property type="entry name" value="VPS37_C"/>
    <property type="match status" value="1"/>
</dbReference>
<dbReference type="FunFam" id="1.10.287.660:FF:000002">
    <property type="entry name" value="Vacuolar protein sorting-associated protein 37A"/>
    <property type="match status" value="1"/>
</dbReference>
<feature type="domain" description="VPS37 C-terminal" evidence="9">
    <location>
        <begin position="310"/>
        <end position="399"/>
    </location>
</feature>
<dbReference type="GO" id="GO:0006623">
    <property type="term" value="P:protein targeting to vacuole"/>
    <property type="evidence" value="ECO:0007669"/>
    <property type="project" value="TreeGrafter"/>
</dbReference>
<proteinExistence type="inferred from homology"/>
<evidence type="ECO:0000256" key="8">
    <source>
        <dbReference type="SAM" id="MobiDB-lite"/>
    </source>
</evidence>
<comment type="similarity">
    <text evidence="2">Belongs to the VPS37 family.</text>
</comment>
<dbReference type="GO" id="GO:0043162">
    <property type="term" value="P:ubiquitin-dependent protein catabolic process via the multivesicular body sorting pathway"/>
    <property type="evidence" value="ECO:0007669"/>
    <property type="project" value="TreeGrafter"/>
</dbReference>
<evidence type="ECO:0000256" key="7">
    <source>
        <dbReference type="PROSITE-ProRule" id="PRU00646"/>
    </source>
</evidence>
<dbReference type="InterPro" id="IPR009851">
    <property type="entry name" value="Mod_r"/>
</dbReference>
<evidence type="ECO:0000256" key="1">
    <source>
        <dbReference type="ARBA" id="ARBA00004633"/>
    </source>
</evidence>
<dbReference type="GeneTree" id="ENSGT00950000183012"/>
<keyword evidence="5 7" id="KW-0653">Protein transport</keyword>
<dbReference type="Gene3D" id="3.10.110.10">
    <property type="entry name" value="Ubiquitin Conjugating Enzyme"/>
    <property type="match status" value="1"/>
</dbReference>
<feature type="compositionally biased region" description="Polar residues" evidence="8">
    <location>
        <begin position="386"/>
        <end position="399"/>
    </location>
</feature>
<dbReference type="PANTHER" id="PTHR13678:SF2">
    <property type="entry name" value="VACUOLAR PROTEIN SORTING-ASSOCIATED PROTEIN 37A"/>
    <property type="match status" value="1"/>
</dbReference>
<dbReference type="InterPro" id="IPR029012">
    <property type="entry name" value="Helix_hairpin_bin_sf"/>
</dbReference>
<dbReference type="Proteomes" id="UP000694558">
    <property type="component" value="Chromosome 8"/>
</dbReference>
<name>A0A8D2ZFA2_SCOMX</name>
<dbReference type="AlphaFoldDB" id="A0A8D2ZFA2"/>
<dbReference type="PANTHER" id="PTHR13678">
    <property type="entry name" value="VACUOLAR PROTEIN SORTING-ASSOCIATED PROTEIN 37"/>
    <property type="match status" value="1"/>
</dbReference>
<dbReference type="SUPFAM" id="SSF140111">
    <property type="entry name" value="Endosomal sorting complex assembly domain"/>
    <property type="match status" value="1"/>
</dbReference>
<reference evidence="10" key="2">
    <citation type="submission" date="2025-08" db="UniProtKB">
        <authorList>
            <consortium name="Ensembl"/>
        </authorList>
    </citation>
    <scope>IDENTIFICATION</scope>
</reference>
<dbReference type="InterPro" id="IPR037202">
    <property type="entry name" value="ESCRT_assembly_dom"/>
</dbReference>
<dbReference type="CDD" id="cd11685">
    <property type="entry name" value="UEV_TSG101-like"/>
    <property type="match status" value="1"/>
</dbReference>